<dbReference type="RefSeq" id="WP_347739424.1">
    <property type="nucleotide sequence ID" value="NZ_JBDQBE010000002.1"/>
</dbReference>
<dbReference type="EMBL" id="JBDQBE010000002">
    <property type="protein sequence ID" value="MEO4936914.1"/>
    <property type="molecule type" value="Genomic_DNA"/>
</dbReference>
<dbReference type="Proteomes" id="UP001491715">
    <property type="component" value="Unassembled WGS sequence"/>
</dbReference>
<comment type="caution">
    <text evidence="1">The sequence shown here is derived from an EMBL/GenBank/DDBJ whole genome shotgun (WGS) entry which is preliminary data.</text>
</comment>
<sequence>MMEKVKENEMISASSVDYVRGLKGEDSVLVTPTDMLKDYGILRLFKRLGPGEAYELPYGSGLMMVQNSSETHQKAIAAVYENNTGEVIVPQTLINFFSEVEGRICIFNKGVGTKYVVKNSRGVSQNIILTFIS</sequence>
<gene>
    <name evidence="1" type="ORF">ABHZ06_03330</name>
</gene>
<reference evidence="1 2" key="1">
    <citation type="submission" date="2024-05" db="EMBL/GenBank/DDBJ databases">
        <title>Human gut microbiome strain richness.</title>
        <authorList>
            <person name="Chen-Liaw A."/>
        </authorList>
    </citation>
    <scope>NUCLEOTIDE SEQUENCE [LARGE SCALE GENOMIC DNA]</scope>
    <source>
        <strain evidence="1 2">1001271st1_B1_1001271B_150615</strain>
    </source>
</reference>
<protein>
    <submittedName>
        <fullName evidence="1">Uncharacterized protein</fullName>
    </submittedName>
</protein>
<name>A0ABV0HSC8_9BACE</name>
<evidence type="ECO:0000313" key="2">
    <source>
        <dbReference type="Proteomes" id="UP001491715"/>
    </source>
</evidence>
<evidence type="ECO:0000313" key="1">
    <source>
        <dbReference type="EMBL" id="MEO4936914.1"/>
    </source>
</evidence>
<accession>A0ABV0HSC8</accession>
<keyword evidence="2" id="KW-1185">Reference proteome</keyword>
<proteinExistence type="predicted"/>
<organism evidence="1 2">
    <name type="scientific">Bacteroides humanifaecis</name>
    <dbReference type="NCBI Taxonomy" id="2792859"/>
    <lineage>
        <taxon>Bacteria</taxon>
        <taxon>Pseudomonadati</taxon>
        <taxon>Bacteroidota</taxon>
        <taxon>Bacteroidia</taxon>
        <taxon>Bacteroidales</taxon>
        <taxon>Bacteroidaceae</taxon>
        <taxon>Bacteroides</taxon>
    </lineage>
</organism>